<protein>
    <submittedName>
        <fullName evidence="2">Uncharacterized protein</fullName>
    </submittedName>
</protein>
<gene>
    <name evidence="2" type="ORF">PAHAL_4G019500</name>
</gene>
<feature type="compositionally biased region" description="Polar residues" evidence="1">
    <location>
        <begin position="104"/>
        <end position="113"/>
    </location>
</feature>
<organism evidence="2">
    <name type="scientific">Panicum hallii</name>
    <dbReference type="NCBI Taxonomy" id="206008"/>
    <lineage>
        <taxon>Eukaryota</taxon>
        <taxon>Viridiplantae</taxon>
        <taxon>Streptophyta</taxon>
        <taxon>Embryophyta</taxon>
        <taxon>Tracheophyta</taxon>
        <taxon>Spermatophyta</taxon>
        <taxon>Magnoliopsida</taxon>
        <taxon>Liliopsida</taxon>
        <taxon>Poales</taxon>
        <taxon>Poaceae</taxon>
        <taxon>PACMAD clade</taxon>
        <taxon>Panicoideae</taxon>
        <taxon>Panicodae</taxon>
        <taxon>Paniceae</taxon>
        <taxon>Panicinae</taxon>
        <taxon>Panicum</taxon>
        <taxon>Panicum sect. Panicum</taxon>
    </lineage>
</organism>
<name>A0A2T8JBG2_9POAL</name>
<feature type="compositionally biased region" description="Polar residues" evidence="1">
    <location>
        <begin position="58"/>
        <end position="68"/>
    </location>
</feature>
<sequence>MGVDRSSSMASILPTVCVRNCVPAACASCSAQGISTMRHPSRANTSRKASARARRAGQSPTRTLSNTKGRPAQPSRADSGPNMGCVQMMSNSSGSAPRRRFLGNSLTESTSAKRVSRRRRCTGSERTTASAERMEVARSSTSGWHSQRSCGSGKNRAPRVAAAAE</sequence>
<dbReference type="Gramene" id="PVH47262">
    <property type="protein sequence ID" value="PVH47262"/>
    <property type="gene ID" value="PAHAL_4G019500"/>
</dbReference>
<evidence type="ECO:0000256" key="1">
    <source>
        <dbReference type="SAM" id="MobiDB-lite"/>
    </source>
</evidence>
<evidence type="ECO:0000313" key="2">
    <source>
        <dbReference type="EMBL" id="PVH47262.1"/>
    </source>
</evidence>
<accession>A0A2T8JBG2</accession>
<dbReference type="AlphaFoldDB" id="A0A2T8JBG2"/>
<proteinExistence type="predicted"/>
<dbReference type="Proteomes" id="UP000243499">
    <property type="component" value="Chromosome 4"/>
</dbReference>
<reference evidence="2" key="1">
    <citation type="submission" date="2018-04" db="EMBL/GenBank/DDBJ databases">
        <title>WGS assembly of Panicum hallii.</title>
        <authorList>
            <person name="Lovell J."/>
            <person name="Jenkins J."/>
            <person name="Lowry D."/>
            <person name="Mamidi S."/>
            <person name="Sreedasyam A."/>
            <person name="Weng X."/>
            <person name="Barry K."/>
            <person name="Bonette J."/>
            <person name="Campitelli B."/>
            <person name="Daum C."/>
            <person name="Gordon S."/>
            <person name="Gould B."/>
            <person name="Lipzen A."/>
            <person name="Macqueen A."/>
            <person name="Palacio-Mejia J."/>
            <person name="Plott C."/>
            <person name="Shakirov E."/>
            <person name="Shu S."/>
            <person name="Yoshinaga Y."/>
            <person name="Zane M."/>
            <person name="Rokhsar D."/>
            <person name="Grimwood J."/>
            <person name="Schmutz J."/>
            <person name="Juenger T."/>
        </authorList>
    </citation>
    <scope>NUCLEOTIDE SEQUENCE [LARGE SCALE GENOMIC DNA]</scope>
    <source>
        <strain evidence="2">FIL2</strain>
    </source>
</reference>
<feature type="region of interest" description="Disordered" evidence="1">
    <location>
        <begin position="35"/>
        <end position="165"/>
    </location>
</feature>
<feature type="compositionally biased region" description="Polar residues" evidence="1">
    <location>
        <begin position="138"/>
        <end position="152"/>
    </location>
</feature>
<dbReference type="EMBL" id="CM008049">
    <property type="protein sequence ID" value="PVH47262.1"/>
    <property type="molecule type" value="Genomic_DNA"/>
</dbReference>